<keyword evidence="3" id="KW-1185">Reference proteome</keyword>
<dbReference type="AlphaFoldDB" id="A0AAW2C1L6"/>
<feature type="compositionally biased region" description="Basic and acidic residues" evidence="1">
    <location>
        <begin position="345"/>
        <end position="354"/>
    </location>
</feature>
<accession>A0AAW2C1L6</accession>
<comment type="caution">
    <text evidence="2">The sequence shown here is derived from an EMBL/GenBank/DDBJ whole genome shotgun (WGS) entry which is preliminary data.</text>
</comment>
<protein>
    <recommendedName>
        <fullName evidence="4">DUF4283 domain-containing protein</fullName>
    </recommendedName>
</protein>
<evidence type="ECO:0008006" key="4">
    <source>
        <dbReference type="Google" id="ProtNLM"/>
    </source>
</evidence>
<evidence type="ECO:0000256" key="1">
    <source>
        <dbReference type="SAM" id="MobiDB-lite"/>
    </source>
</evidence>
<feature type="region of interest" description="Disordered" evidence="1">
    <location>
        <begin position="178"/>
        <end position="211"/>
    </location>
</feature>
<sequence length="400" mass="44429">MDSDFIERLQKISLTEEEEIDIAVRVSHRRETLEEFSLSMIGCFLCEKPFNIRAAKGMLWSVWCMGSELKIVEMWGLSFDLMNEEAGREIGSVLGKVVEVDGKAIAAKQAGFLRLKIDIPLDKPLRKGAFGGHDIKQFPHGCPFINLGEHTENPYGEWLKARGRQGMDGLRDQGRNTLQSRKEEGDGEPTRKPPFHASRRNRAESNSLAHETDLAEKITLLSVQEGAEGTSGPSTQLMGVDLTYNSNSERTVKQINGFFADKTGTTTQQNSEEGDLGDKAMCPHLGNTKEDNGHKAMHVEPKCGATKDPCSVNHQSIPHPQQKAPKWTRKTKPHDGDMGNSTEGKTNEDGEIKKVGSKRGHVCGSVESKTEDTENGKRLKTRKELTYRDVSTMEVAVQPR</sequence>
<gene>
    <name evidence="2" type="ORF">SO802_026526</name>
</gene>
<feature type="compositionally biased region" description="Basic and acidic residues" evidence="1">
    <location>
        <begin position="368"/>
        <end position="384"/>
    </location>
</feature>
<evidence type="ECO:0000313" key="3">
    <source>
        <dbReference type="Proteomes" id="UP001459277"/>
    </source>
</evidence>
<evidence type="ECO:0000313" key="2">
    <source>
        <dbReference type="EMBL" id="KAK9991541.1"/>
    </source>
</evidence>
<organism evidence="2 3">
    <name type="scientific">Lithocarpus litseifolius</name>
    <dbReference type="NCBI Taxonomy" id="425828"/>
    <lineage>
        <taxon>Eukaryota</taxon>
        <taxon>Viridiplantae</taxon>
        <taxon>Streptophyta</taxon>
        <taxon>Embryophyta</taxon>
        <taxon>Tracheophyta</taxon>
        <taxon>Spermatophyta</taxon>
        <taxon>Magnoliopsida</taxon>
        <taxon>eudicotyledons</taxon>
        <taxon>Gunneridae</taxon>
        <taxon>Pentapetalae</taxon>
        <taxon>rosids</taxon>
        <taxon>fabids</taxon>
        <taxon>Fagales</taxon>
        <taxon>Fagaceae</taxon>
        <taxon>Lithocarpus</taxon>
    </lineage>
</organism>
<proteinExistence type="predicted"/>
<name>A0AAW2C1L6_9ROSI</name>
<feature type="compositionally biased region" description="Basic and acidic residues" evidence="1">
    <location>
        <begin position="178"/>
        <end position="191"/>
    </location>
</feature>
<feature type="region of interest" description="Disordered" evidence="1">
    <location>
        <begin position="307"/>
        <end position="384"/>
    </location>
</feature>
<dbReference type="Proteomes" id="UP001459277">
    <property type="component" value="Unassembled WGS sequence"/>
</dbReference>
<dbReference type="EMBL" id="JAZDWU010000009">
    <property type="protein sequence ID" value="KAK9991541.1"/>
    <property type="molecule type" value="Genomic_DNA"/>
</dbReference>
<reference evidence="2 3" key="1">
    <citation type="submission" date="2024-01" db="EMBL/GenBank/DDBJ databases">
        <title>A telomere-to-telomere, gap-free genome of sweet tea (Lithocarpus litseifolius).</title>
        <authorList>
            <person name="Zhou J."/>
        </authorList>
    </citation>
    <scope>NUCLEOTIDE SEQUENCE [LARGE SCALE GENOMIC DNA]</scope>
    <source>
        <strain evidence="2">Zhou-2022a</strain>
        <tissue evidence="2">Leaf</tissue>
    </source>
</reference>